<comment type="caution">
    <text evidence="1">The sequence shown here is derived from an EMBL/GenBank/DDBJ whole genome shotgun (WGS) entry which is preliminary data.</text>
</comment>
<gene>
    <name evidence="1" type="ORF">IAD02_02110</name>
</gene>
<evidence type="ECO:0000313" key="2">
    <source>
        <dbReference type="Proteomes" id="UP000886742"/>
    </source>
</evidence>
<organism evidence="1 2">
    <name type="scientific">Candidatus Enterousia intestinigallinarum</name>
    <dbReference type="NCBI Taxonomy" id="2840790"/>
    <lineage>
        <taxon>Bacteria</taxon>
        <taxon>Pseudomonadati</taxon>
        <taxon>Pseudomonadota</taxon>
        <taxon>Alphaproteobacteria</taxon>
        <taxon>Candidatus Enterousia</taxon>
    </lineage>
</organism>
<reference evidence="1" key="1">
    <citation type="submission" date="2020-10" db="EMBL/GenBank/DDBJ databases">
        <authorList>
            <person name="Gilroy R."/>
        </authorList>
    </citation>
    <scope>NUCLEOTIDE SEQUENCE</scope>
    <source>
        <strain evidence="1">ChiGjej3B3-5194</strain>
    </source>
</reference>
<dbReference type="AlphaFoldDB" id="A0A9D1FFN0"/>
<dbReference type="EMBL" id="DVJI01000009">
    <property type="protein sequence ID" value="HIS70762.1"/>
    <property type="molecule type" value="Genomic_DNA"/>
</dbReference>
<protein>
    <submittedName>
        <fullName evidence="1">Uncharacterized protein</fullName>
    </submittedName>
</protein>
<evidence type="ECO:0000313" key="1">
    <source>
        <dbReference type="EMBL" id="HIS70762.1"/>
    </source>
</evidence>
<accession>A0A9D1FFN0</accession>
<name>A0A9D1FFN0_9PROT</name>
<sequence>MNKLSFPRDIMQEVVQCLTNISQAENAYALAEIDNLRKKQDALKSKRSRLLDFLLTGSITQEEYADKKNDIEKELYDVGVRLEAHSKADDDFITTVESLLSVASHASELFKSSKVEQKRALLNLLLSNCELKNKKLVYSIRKPFNILMELNGCQSWLGQLDSNQH</sequence>
<dbReference type="Proteomes" id="UP000886742">
    <property type="component" value="Unassembled WGS sequence"/>
</dbReference>
<proteinExistence type="predicted"/>
<reference evidence="1" key="2">
    <citation type="journal article" date="2021" name="PeerJ">
        <title>Extensive microbial diversity within the chicken gut microbiome revealed by metagenomics and culture.</title>
        <authorList>
            <person name="Gilroy R."/>
            <person name="Ravi A."/>
            <person name="Getino M."/>
            <person name="Pursley I."/>
            <person name="Horton D.L."/>
            <person name="Alikhan N.F."/>
            <person name="Baker D."/>
            <person name="Gharbi K."/>
            <person name="Hall N."/>
            <person name="Watson M."/>
            <person name="Adriaenssens E.M."/>
            <person name="Foster-Nyarko E."/>
            <person name="Jarju S."/>
            <person name="Secka A."/>
            <person name="Antonio M."/>
            <person name="Oren A."/>
            <person name="Chaudhuri R.R."/>
            <person name="La Ragione R."/>
            <person name="Hildebrand F."/>
            <person name="Pallen M.J."/>
        </authorList>
    </citation>
    <scope>NUCLEOTIDE SEQUENCE</scope>
    <source>
        <strain evidence="1">ChiGjej3B3-5194</strain>
    </source>
</reference>